<sequence>MGQKIFAAVMVLLCLIYVWGMGWIAYGFLTSDTPVGIGLGLALIVLIGLSLWVLWREVRFGLDTQRLARAARADGFFDRVTEDELKSFPAAKRDVEADPEAWQPWLRLSLAYEAKRDRRNARMAMREAAKRHRD</sequence>
<dbReference type="RefSeq" id="WP_183373479.1">
    <property type="nucleotide sequence ID" value="NZ_CBCSFZ010000029.1"/>
</dbReference>
<keyword evidence="1" id="KW-0472">Membrane</keyword>
<reference evidence="2 3" key="1">
    <citation type="submission" date="2020-08" db="EMBL/GenBank/DDBJ databases">
        <title>Sequencing the genomes of 1000 actinobacteria strains.</title>
        <authorList>
            <person name="Klenk H.-P."/>
        </authorList>
    </citation>
    <scope>NUCLEOTIDE SEQUENCE [LARGE SCALE GENOMIC DNA]</scope>
    <source>
        <strain evidence="2 3">DSM 23040</strain>
    </source>
</reference>
<keyword evidence="1" id="KW-1133">Transmembrane helix</keyword>
<proteinExistence type="predicted"/>
<organism evidence="2 3">
    <name type="scientific">Helcobacillus massiliensis</name>
    <dbReference type="NCBI Taxonomy" id="521392"/>
    <lineage>
        <taxon>Bacteria</taxon>
        <taxon>Bacillati</taxon>
        <taxon>Actinomycetota</taxon>
        <taxon>Actinomycetes</taxon>
        <taxon>Micrococcales</taxon>
        <taxon>Dermabacteraceae</taxon>
        <taxon>Helcobacillus</taxon>
    </lineage>
</organism>
<name>A0A839QQ56_9MICO</name>
<evidence type="ECO:0000256" key="1">
    <source>
        <dbReference type="SAM" id="Phobius"/>
    </source>
</evidence>
<evidence type="ECO:0000313" key="3">
    <source>
        <dbReference type="Proteomes" id="UP000568050"/>
    </source>
</evidence>
<keyword evidence="1" id="KW-0812">Transmembrane</keyword>
<evidence type="ECO:0000313" key="2">
    <source>
        <dbReference type="EMBL" id="MBB3021798.1"/>
    </source>
</evidence>
<dbReference type="Proteomes" id="UP000568050">
    <property type="component" value="Unassembled WGS sequence"/>
</dbReference>
<feature type="transmembrane region" description="Helical" evidence="1">
    <location>
        <begin position="7"/>
        <end position="29"/>
    </location>
</feature>
<dbReference type="EMBL" id="JACHWP010000001">
    <property type="protein sequence ID" value="MBB3021798.1"/>
    <property type="molecule type" value="Genomic_DNA"/>
</dbReference>
<dbReference type="AlphaFoldDB" id="A0A839QQ56"/>
<keyword evidence="3" id="KW-1185">Reference proteome</keyword>
<feature type="transmembrane region" description="Helical" evidence="1">
    <location>
        <begin position="35"/>
        <end position="55"/>
    </location>
</feature>
<accession>A0A839QQ56</accession>
<protein>
    <submittedName>
        <fullName evidence="2">Uncharacterized protein</fullName>
    </submittedName>
</protein>
<comment type="caution">
    <text evidence="2">The sequence shown here is derived from an EMBL/GenBank/DDBJ whole genome shotgun (WGS) entry which is preliminary data.</text>
</comment>
<gene>
    <name evidence="2" type="ORF">FHX50_000046</name>
</gene>